<name>A0ABR6ZIU6_9BURK</name>
<dbReference type="PANTHER" id="PTHR46844:SF1">
    <property type="entry name" value="SLR5058 PROTEIN"/>
    <property type="match status" value="1"/>
</dbReference>
<feature type="domain" description="NACHT" evidence="1">
    <location>
        <begin position="101"/>
        <end position="218"/>
    </location>
</feature>
<proteinExistence type="predicted"/>
<gene>
    <name evidence="2" type="ORF">H8L47_29005</name>
</gene>
<protein>
    <submittedName>
        <fullName evidence="2">NACHT domain-containing protein</fullName>
    </submittedName>
</protein>
<dbReference type="Pfam" id="PF05729">
    <property type="entry name" value="NACHT"/>
    <property type="match status" value="1"/>
</dbReference>
<dbReference type="Proteomes" id="UP000646911">
    <property type="component" value="Unassembled WGS sequence"/>
</dbReference>
<dbReference type="SUPFAM" id="SSF52540">
    <property type="entry name" value="P-loop containing nucleoside triphosphate hydrolases"/>
    <property type="match status" value="1"/>
</dbReference>
<dbReference type="PROSITE" id="PS50837">
    <property type="entry name" value="NACHT"/>
    <property type="match status" value="1"/>
</dbReference>
<dbReference type="PANTHER" id="PTHR46844">
    <property type="entry name" value="SLR5058 PROTEIN"/>
    <property type="match status" value="1"/>
</dbReference>
<dbReference type="RefSeq" id="WP_186957311.1">
    <property type="nucleotide sequence ID" value="NZ_JACOFX010000045.1"/>
</dbReference>
<dbReference type="InterPro" id="IPR027417">
    <property type="entry name" value="P-loop_NTPase"/>
</dbReference>
<accession>A0ABR6ZIU6</accession>
<reference evidence="2 3" key="1">
    <citation type="submission" date="2020-08" db="EMBL/GenBank/DDBJ databases">
        <title>Novel species isolated from subtropical streams in China.</title>
        <authorList>
            <person name="Lu H."/>
        </authorList>
    </citation>
    <scope>NUCLEOTIDE SEQUENCE [LARGE SCALE GENOMIC DNA]</scope>
    <source>
        <strain evidence="2 3">NL8W</strain>
    </source>
</reference>
<evidence type="ECO:0000313" key="2">
    <source>
        <dbReference type="EMBL" id="MBC3911609.1"/>
    </source>
</evidence>
<keyword evidence="3" id="KW-1185">Reference proteome</keyword>
<evidence type="ECO:0000259" key="1">
    <source>
        <dbReference type="PROSITE" id="PS50837"/>
    </source>
</evidence>
<comment type="caution">
    <text evidence="2">The sequence shown here is derived from an EMBL/GenBank/DDBJ whole genome shotgun (WGS) entry which is preliminary data.</text>
</comment>
<evidence type="ECO:0000313" key="3">
    <source>
        <dbReference type="Proteomes" id="UP000646911"/>
    </source>
</evidence>
<dbReference type="InterPro" id="IPR007111">
    <property type="entry name" value="NACHT_NTPase"/>
</dbReference>
<sequence length="611" mass="69520">MVIGTAALLTVGAKLLSPIVSDLYKNAKEATVTGLKRWDASGFAEKLAMNIYKLGMVRTIWSKEEEVALLDFYYPPNVSSQEKRTKKLLKNVVKLGSFGKGNLVIEGVVGQGKSMLLRYLSIKEASTNQSLRIPIFIELRTLLSSFTLLTSIYKYLEAFDIDVDDKTFDYLAKSGRFVLLLDGFDELDKSLIVQTLNEISHLALRYPGLQIVVTSRPDNEIQKLAGFKVFNLCKLEESDFAPFLSKLGVDVVKNLEICEAIKKGPSRLSTLISTPLMLTLVVIVYEYEKEIPSTLSEFFEQLFHVVFTTHDRLKAGFTRTLQSGLSERKLQSLFEAFCFMVLQNGFGRSLSREKFTIAFESALEYVTHCSCDEQKFKHDIVKITCLMLEEGIDRTTFLHMSILEYYAAAFVKHSEDDVAEIFYKSQFIKQLSWNQVLRFLKEIDSIRFAREFTLPELNAFRTEIIESIDWNSDKSINEAIQAIAPQLRALFEKSDKDLFEFRLGVAVMGSTSFFKEMFFQNIVEAVLDAAPEKLTLAELKGMANFTFSETEELQVPILAIISYRGTSEFRRAFDLISQKITIMVNEANAILSAQEKKRLIFERNTKIQSAK</sequence>
<organism evidence="2 3">
    <name type="scientific">Undibacterium umbellatum</name>
    <dbReference type="NCBI Taxonomy" id="2762300"/>
    <lineage>
        <taxon>Bacteria</taxon>
        <taxon>Pseudomonadati</taxon>
        <taxon>Pseudomonadota</taxon>
        <taxon>Betaproteobacteria</taxon>
        <taxon>Burkholderiales</taxon>
        <taxon>Oxalobacteraceae</taxon>
        <taxon>Undibacterium</taxon>
    </lineage>
</organism>
<dbReference type="EMBL" id="JACOFX010000045">
    <property type="protein sequence ID" value="MBC3911609.1"/>
    <property type="molecule type" value="Genomic_DNA"/>
</dbReference>
<dbReference type="Gene3D" id="3.40.50.300">
    <property type="entry name" value="P-loop containing nucleotide triphosphate hydrolases"/>
    <property type="match status" value="1"/>
</dbReference>